<protein>
    <submittedName>
        <fullName evidence="2">Uncharacterized protein</fullName>
    </submittedName>
</protein>
<accession>A0A166IUU7</accession>
<feature type="compositionally biased region" description="Basic and acidic residues" evidence="1">
    <location>
        <begin position="509"/>
        <end position="530"/>
    </location>
</feature>
<dbReference type="AlphaFoldDB" id="A0A166IUU7"/>
<evidence type="ECO:0000256" key="1">
    <source>
        <dbReference type="SAM" id="MobiDB-lite"/>
    </source>
</evidence>
<gene>
    <name evidence="2" type="ORF">SISSUDRAFT_1115919</name>
</gene>
<organism evidence="2 3">
    <name type="scientific">Sistotremastrum suecicum HHB10207 ss-3</name>
    <dbReference type="NCBI Taxonomy" id="1314776"/>
    <lineage>
        <taxon>Eukaryota</taxon>
        <taxon>Fungi</taxon>
        <taxon>Dikarya</taxon>
        <taxon>Basidiomycota</taxon>
        <taxon>Agaricomycotina</taxon>
        <taxon>Agaricomycetes</taxon>
        <taxon>Sistotremastrales</taxon>
        <taxon>Sistotremastraceae</taxon>
        <taxon>Sistotremastrum</taxon>
    </lineage>
</organism>
<dbReference type="Pfam" id="PF10336">
    <property type="entry name" value="DUF2420"/>
    <property type="match status" value="1"/>
</dbReference>
<feature type="compositionally biased region" description="Polar residues" evidence="1">
    <location>
        <begin position="552"/>
        <end position="561"/>
    </location>
</feature>
<evidence type="ECO:0000313" key="2">
    <source>
        <dbReference type="EMBL" id="KZT44096.1"/>
    </source>
</evidence>
<feature type="compositionally biased region" description="Basic and acidic residues" evidence="1">
    <location>
        <begin position="539"/>
        <end position="549"/>
    </location>
</feature>
<feature type="region of interest" description="Disordered" evidence="1">
    <location>
        <begin position="240"/>
        <end position="262"/>
    </location>
</feature>
<feature type="compositionally biased region" description="Polar residues" evidence="1">
    <location>
        <begin position="650"/>
        <end position="670"/>
    </location>
</feature>
<keyword evidence="3" id="KW-1185">Reference proteome</keyword>
<feature type="region of interest" description="Disordered" evidence="1">
    <location>
        <begin position="1"/>
        <end position="30"/>
    </location>
</feature>
<dbReference type="OrthoDB" id="2507795at2759"/>
<dbReference type="Proteomes" id="UP000076798">
    <property type="component" value="Unassembled WGS sequence"/>
</dbReference>
<feature type="compositionally biased region" description="Polar residues" evidence="1">
    <location>
        <begin position="241"/>
        <end position="251"/>
    </location>
</feature>
<reference evidence="2 3" key="1">
    <citation type="journal article" date="2016" name="Mol. Biol. Evol.">
        <title>Comparative Genomics of Early-Diverging Mushroom-Forming Fungi Provides Insights into the Origins of Lignocellulose Decay Capabilities.</title>
        <authorList>
            <person name="Nagy L.G."/>
            <person name="Riley R."/>
            <person name="Tritt A."/>
            <person name="Adam C."/>
            <person name="Daum C."/>
            <person name="Floudas D."/>
            <person name="Sun H."/>
            <person name="Yadav J.S."/>
            <person name="Pangilinan J."/>
            <person name="Larsson K.H."/>
            <person name="Matsuura K."/>
            <person name="Barry K."/>
            <person name="Labutti K."/>
            <person name="Kuo R."/>
            <person name="Ohm R.A."/>
            <person name="Bhattacharya S.S."/>
            <person name="Shirouzu T."/>
            <person name="Yoshinaga Y."/>
            <person name="Martin F.M."/>
            <person name="Grigoriev I.V."/>
            <person name="Hibbett D.S."/>
        </authorList>
    </citation>
    <scope>NUCLEOTIDE SEQUENCE [LARGE SCALE GENOMIC DNA]</scope>
    <source>
        <strain evidence="2 3">HHB10207 ss-3</strain>
    </source>
</reference>
<dbReference type="STRING" id="1314776.A0A166IUU7"/>
<evidence type="ECO:0000313" key="3">
    <source>
        <dbReference type="Proteomes" id="UP000076798"/>
    </source>
</evidence>
<sequence length="753" mass="83057">MLEVQDTSMAELPSDIDMSNDDWTKGDADMDDFFPVQEVEMASYEPEEAEMADEELLTESAFEPQAYFSPTDNQERPEFILPVPSVSSSDPATAAPITTSVEVFTFPENFHPADVGEGAAEEHEHEASSDFLGDPAHDSSLVEASELVETSTYELAEPPALKNLSEEQNEPDQATEAPLSAPRWAEGDATPGDIALNQPESNEQSRGEEEAEEEEEEKDGEQAEEELNLDQAGVAEETVEATVSLQPEHNTPSVSQPVSPVEPPPPISVKFLPANFSFYFFSAPQPPESKQEDLADPFVMFAHKFSLYHAPLPELFVALREQSLIAQAVGNAEILLEAKELQLLIGEDNKYAAELSLAELDLLHDHHHTDEPLRIQLNLNFDRFILRYRELMNQVEQAVEASDFGNEEGIVLHGASSTKDSSHYIIADDPAEISRAEDPNDDSNGRQTHVESRGGSPPSELDTLLSHGIDAPNEKHKREETEADDTAQTDGLYHDPQVRSRTSSPTPRTEVKADQEEVRQDHASPKDHVPESAPSAEPARPRDASERGKSNPPASLSNNDTEGYEDKLELLDVPENYELLEPIVGEEEEELEEAVDEDNAHSTHDSQYTDNDAEGEDDTWLDDPDSWQELEPPDYAASDKTGSFEEAQESLPSSDTPALDASTPTLASTQKRSKRSHDDLDNDEGEGSPESERALSPSGVIRVVPPVWFPKQNSKVHYLASAGIILDMVVVEQEKKSRGDSPSLLQIIALHHR</sequence>
<feature type="compositionally biased region" description="Acidic residues" evidence="1">
    <location>
        <begin position="584"/>
        <end position="597"/>
    </location>
</feature>
<feature type="compositionally biased region" description="Acidic residues" evidence="1">
    <location>
        <begin position="209"/>
        <end position="226"/>
    </location>
</feature>
<feature type="compositionally biased region" description="Acidic residues" evidence="1">
    <location>
        <begin position="611"/>
        <end position="632"/>
    </location>
</feature>
<feature type="compositionally biased region" description="Acidic residues" evidence="1">
    <location>
        <begin position="680"/>
        <end position="689"/>
    </location>
</feature>
<feature type="region of interest" description="Disordered" evidence="1">
    <location>
        <begin position="108"/>
        <end position="226"/>
    </location>
</feature>
<dbReference type="InterPro" id="IPR018822">
    <property type="entry name" value="UPF0646"/>
</dbReference>
<name>A0A166IUU7_9AGAM</name>
<proteinExistence type="predicted"/>
<feature type="region of interest" description="Disordered" evidence="1">
    <location>
        <begin position="431"/>
        <end position="698"/>
    </location>
</feature>
<dbReference type="EMBL" id="KV428005">
    <property type="protein sequence ID" value="KZT44096.1"/>
    <property type="molecule type" value="Genomic_DNA"/>
</dbReference>